<evidence type="ECO:0000256" key="6">
    <source>
        <dbReference type="ARBA" id="ARBA00023027"/>
    </source>
</evidence>
<evidence type="ECO:0000313" key="12">
    <source>
        <dbReference type="Proteomes" id="UP000324705"/>
    </source>
</evidence>
<evidence type="ECO:0000256" key="9">
    <source>
        <dbReference type="SAM" id="MobiDB-lite"/>
    </source>
</evidence>
<dbReference type="GO" id="GO:0008270">
    <property type="term" value="F:zinc ion binding"/>
    <property type="evidence" value="ECO:0007669"/>
    <property type="project" value="InterPro"/>
</dbReference>
<dbReference type="GO" id="GO:0051903">
    <property type="term" value="F:S-(hydroxymethyl)glutathione dehydrogenase [NAD(P)+] activity"/>
    <property type="evidence" value="ECO:0007669"/>
    <property type="project" value="TreeGrafter"/>
</dbReference>
<dbReference type="InterPro" id="IPR036291">
    <property type="entry name" value="NAD(P)-bd_dom_sf"/>
</dbReference>
<dbReference type="PROSITE" id="PS00059">
    <property type="entry name" value="ADH_ZINC"/>
    <property type="match status" value="1"/>
</dbReference>
<dbReference type="InterPro" id="IPR013154">
    <property type="entry name" value="ADH-like_N"/>
</dbReference>
<feature type="compositionally biased region" description="Basic and acidic residues" evidence="9">
    <location>
        <begin position="293"/>
        <end position="304"/>
    </location>
</feature>
<dbReference type="Gramene" id="TRITD4Av1G229310.4">
    <property type="protein sequence ID" value="TRITD4Av1G229310.4"/>
    <property type="gene ID" value="TRITD4Av1G229310"/>
</dbReference>
<comment type="catalytic activity">
    <reaction evidence="8">
        <text>a primary alcohol + NAD(+) = an aldehyde + NADH + H(+)</text>
        <dbReference type="Rhea" id="RHEA:10736"/>
        <dbReference type="ChEBI" id="CHEBI:15378"/>
        <dbReference type="ChEBI" id="CHEBI:15734"/>
        <dbReference type="ChEBI" id="CHEBI:17478"/>
        <dbReference type="ChEBI" id="CHEBI:57540"/>
        <dbReference type="ChEBI" id="CHEBI:57945"/>
        <dbReference type="EC" id="1.1.1.1"/>
    </reaction>
</comment>
<feature type="domain" description="Alcohol dehydrogenase-like N-terminal" evidence="10">
    <location>
        <begin position="35"/>
        <end position="164"/>
    </location>
</feature>
<evidence type="ECO:0000256" key="8">
    <source>
        <dbReference type="ARBA" id="ARBA00049243"/>
    </source>
</evidence>
<dbReference type="PANTHER" id="PTHR43880">
    <property type="entry name" value="ALCOHOL DEHYDROGENASE"/>
    <property type="match status" value="1"/>
</dbReference>
<organism evidence="11 12">
    <name type="scientific">Triticum turgidum subsp. durum</name>
    <name type="common">Durum wheat</name>
    <name type="synonym">Triticum durum</name>
    <dbReference type="NCBI Taxonomy" id="4567"/>
    <lineage>
        <taxon>Eukaryota</taxon>
        <taxon>Viridiplantae</taxon>
        <taxon>Streptophyta</taxon>
        <taxon>Embryophyta</taxon>
        <taxon>Tracheophyta</taxon>
        <taxon>Spermatophyta</taxon>
        <taxon>Magnoliopsida</taxon>
        <taxon>Liliopsida</taxon>
        <taxon>Poales</taxon>
        <taxon>Poaceae</taxon>
        <taxon>BOP clade</taxon>
        <taxon>Pooideae</taxon>
        <taxon>Triticodae</taxon>
        <taxon>Triticeae</taxon>
        <taxon>Triticinae</taxon>
        <taxon>Triticum</taxon>
    </lineage>
</organism>
<evidence type="ECO:0000256" key="5">
    <source>
        <dbReference type="ARBA" id="ARBA00023002"/>
    </source>
</evidence>
<dbReference type="Pfam" id="PF08240">
    <property type="entry name" value="ADH_N"/>
    <property type="match status" value="1"/>
</dbReference>
<dbReference type="FunFam" id="3.90.180.10:FF:000067">
    <property type="entry name" value="alcohol dehydrogenase 1-like isoform X1"/>
    <property type="match status" value="1"/>
</dbReference>
<evidence type="ECO:0000256" key="1">
    <source>
        <dbReference type="ARBA" id="ARBA00001947"/>
    </source>
</evidence>
<feature type="compositionally biased region" description="Basic and acidic residues" evidence="9">
    <location>
        <begin position="314"/>
        <end position="340"/>
    </location>
</feature>
<evidence type="ECO:0000256" key="7">
    <source>
        <dbReference type="ARBA" id="ARBA00049164"/>
    </source>
</evidence>
<accession>A0A9R0W456</accession>
<keyword evidence="6" id="KW-0520">NAD</keyword>
<dbReference type="EMBL" id="LT934117">
    <property type="protein sequence ID" value="VAH97978.1"/>
    <property type="molecule type" value="Genomic_DNA"/>
</dbReference>
<dbReference type="GO" id="GO:0004022">
    <property type="term" value="F:alcohol dehydrogenase (NAD+) activity"/>
    <property type="evidence" value="ECO:0007669"/>
    <property type="project" value="UniProtKB-EC"/>
</dbReference>
<dbReference type="GO" id="GO:0046294">
    <property type="term" value="P:formaldehyde catabolic process"/>
    <property type="evidence" value="ECO:0007669"/>
    <property type="project" value="TreeGrafter"/>
</dbReference>
<sequence>MEDKRPKPIRCRAAVCRAAGEPLAVEEVVVDPPKAHELRLKIVCTSLCHSDVTFWRMKDFPGVFPRIFGHEAFGVVESVGEHVEGFAAGDAVVPTFLAQCSECADCRSPRSNVCSKYRFAVRPGMPRDDTTRFHDGDGNPIHHLFGVSSFSEYTVVDVTQVVKVAPAVPPATACLLSCGATTGVGAAWKLAKVEPGSSVAIFGLGAVGLAVAEGARICGASKIIGVDLNPDKQELGKEVRRDTLHQPERTWGENCEPGDHRDDRRRRRLLLRVHRPGGAHERCLPELPAGMGQDDHPRGGDARRPSHHIFAGDPPREVRHGVALRRREAQAGHPDPRRQVPEQGAGAGQVHNPRGRPRGHQHGLRPAAAGEEPQVHHMDGQVTMEFACCSFQYKINLVSLLPRVVLFVPCMC</sequence>
<reference evidence="11 12" key="1">
    <citation type="submission" date="2017-09" db="EMBL/GenBank/DDBJ databases">
        <authorList>
            <consortium name="International Durum Wheat Genome Sequencing Consortium (IDWGSC)"/>
            <person name="Milanesi L."/>
        </authorList>
    </citation>
    <scope>NUCLEOTIDE SEQUENCE [LARGE SCALE GENOMIC DNA]</scope>
    <source>
        <strain evidence="12">cv. Svevo</strain>
    </source>
</reference>
<dbReference type="PANTHER" id="PTHR43880:SF61">
    <property type="entry name" value="OS03G0189400 PROTEIN"/>
    <property type="match status" value="1"/>
</dbReference>
<keyword evidence="4" id="KW-0862">Zinc</keyword>
<dbReference type="GO" id="GO:0005829">
    <property type="term" value="C:cytosol"/>
    <property type="evidence" value="ECO:0007669"/>
    <property type="project" value="TreeGrafter"/>
</dbReference>
<evidence type="ECO:0000256" key="3">
    <source>
        <dbReference type="ARBA" id="ARBA00022723"/>
    </source>
</evidence>
<comment type="subcellular location">
    <subcellularLocation>
        <location evidence="2">Cytoplasm</location>
    </subcellularLocation>
</comment>
<comment type="cofactor">
    <cofactor evidence="1">
        <name>Zn(2+)</name>
        <dbReference type="ChEBI" id="CHEBI:29105"/>
    </cofactor>
</comment>
<comment type="catalytic activity">
    <reaction evidence="7">
        <text>a secondary alcohol + NAD(+) = a ketone + NADH + H(+)</text>
        <dbReference type="Rhea" id="RHEA:10740"/>
        <dbReference type="ChEBI" id="CHEBI:15378"/>
        <dbReference type="ChEBI" id="CHEBI:17087"/>
        <dbReference type="ChEBI" id="CHEBI:35681"/>
        <dbReference type="ChEBI" id="CHEBI:57540"/>
        <dbReference type="ChEBI" id="CHEBI:57945"/>
        <dbReference type="EC" id="1.1.1.1"/>
    </reaction>
</comment>
<proteinExistence type="predicted"/>
<feature type="region of interest" description="Disordered" evidence="9">
    <location>
        <begin position="279"/>
        <end position="374"/>
    </location>
</feature>
<dbReference type="InterPro" id="IPR002328">
    <property type="entry name" value="ADH_Zn_CS"/>
</dbReference>
<keyword evidence="5" id="KW-0560">Oxidoreductase</keyword>
<evidence type="ECO:0000256" key="4">
    <source>
        <dbReference type="ARBA" id="ARBA00022833"/>
    </source>
</evidence>
<feature type="compositionally biased region" description="Basic residues" evidence="9">
    <location>
        <begin position="353"/>
        <end position="363"/>
    </location>
</feature>
<dbReference type="SUPFAM" id="SSF51735">
    <property type="entry name" value="NAD(P)-binding Rossmann-fold domains"/>
    <property type="match status" value="1"/>
</dbReference>
<dbReference type="Gene3D" id="3.90.180.10">
    <property type="entry name" value="Medium-chain alcohol dehydrogenases, catalytic domain"/>
    <property type="match status" value="1"/>
</dbReference>
<keyword evidence="12" id="KW-1185">Reference proteome</keyword>
<keyword evidence="3" id="KW-0479">Metal-binding</keyword>
<protein>
    <recommendedName>
        <fullName evidence="10">Alcohol dehydrogenase-like N-terminal domain-containing protein</fullName>
    </recommendedName>
</protein>
<dbReference type="SUPFAM" id="SSF50129">
    <property type="entry name" value="GroES-like"/>
    <property type="match status" value="1"/>
</dbReference>
<dbReference type="InterPro" id="IPR011032">
    <property type="entry name" value="GroES-like_sf"/>
</dbReference>
<evidence type="ECO:0000313" key="11">
    <source>
        <dbReference type="EMBL" id="VAH97978.1"/>
    </source>
</evidence>
<name>A0A9R0W456_TRITD</name>
<evidence type="ECO:0000256" key="2">
    <source>
        <dbReference type="ARBA" id="ARBA00004496"/>
    </source>
</evidence>
<gene>
    <name evidence="11" type="ORF">TRITD_4Av1G229310</name>
</gene>
<evidence type="ECO:0000259" key="10">
    <source>
        <dbReference type="Pfam" id="PF08240"/>
    </source>
</evidence>
<dbReference type="AlphaFoldDB" id="A0A9R0W456"/>
<dbReference type="Gene3D" id="3.40.50.720">
    <property type="entry name" value="NAD(P)-binding Rossmann-like Domain"/>
    <property type="match status" value="1"/>
</dbReference>
<dbReference type="Proteomes" id="UP000324705">
    <property type="component" value="Chromosome 4A"/>
</dbReference>